<feature type="domain" description="Bacterial surface antigen (D15)" evidence="4">
    <location>
        <begin position="272"/>
        <end position="546"/>
    </location>
</feature>
<evidence type="ECO:0000313" key="6">
    <source>
        <dbReference type="Proteomes" id="UP000199642"/>
    </source>
</evidence>
<evidence type="ECO:0000256" key="3">
    <source>
        <dbReference type="SAM" id="SignalP"/>
    </source>
</evidence>
<protein>
    <submittedName>
        <fullName evidence="5">Surface antigen</fullName>
    </submittedName>
</protein>
<dbReference type="Gene3D" id="2.40.160.50">
    <property type="entry name" value="membrane protein fhac: a member of the omp85/tpsb transporter family"/>
    <property type="match status" value="1"/>
</dbReference>
<dbReference type="AlphaFoldDB" id="A0A1I2W0I3"/>
<dbReference type="Proteomes" id="UP000199642">
    <property type="component" value="Unassembled WGS sequence"/>
</dbReference>
<evidence type="ECO:0000313" key="5">
    <source>
        <dbReference type="EMBL" id="SFG94169.1"/>
    </source>
</evidence>
<dbReference type="RefSeq" id="WP_092792897.1">
    <property type="nucleotide sequence ID" value="NZ_FOPC01000011.1"/>
</dbReference>
<keyword evidence="2" id="KW-0472">Membrane</keyword>
<keyword evidence="6" id="KW-1185">Reference proteome</keyword>
<comment type="subcellular location">
    <subcellularLocation>
        <location evidence="1">Membrane</location>
    </subcellularLocation>
</comment>
<organism evidence="5 6">
    <name type="scientific">Algoriphagus hitonicola</name>
    <dbReference type="NCBI Taxonomy" id="435880"/>
    <lineage>
        <taxon>Bacteria</taxon>
        <taxon>Pseudomonadati</taxon>
        <taxon>Bacteroidota</taxon>
        <taxon>Cytophagia</taxon>
        <taxon>Cytophagales</taxon>
        <taxon>Cyclobacteriaceae</taxon>
        <taxon>Algoriphagus</taxon>
    </lineage>
</organism>
<dbReference type="STRING" id="435880.SAMN04487988_11137"/>
<proteinExistence type="predicted"/>
<feature type="signal peptide" evidence="3">
    <location>
        <begin position="1"/>
        <end position="23"/>
    </location>
</feature>
<gene>
    <name evidence="5" type="ORF">SAMN04487988_11137</name>
</gene>
<name>A0A1I2W0I3_9BACT</name>
<dbReference type="EMBL" id="FOPC01000011">
    <property type="protein sequence ID" value="SFG94169.1"/>
    <property type="molecule type" value="Genomic_DNA"/>
</dbReference>
<dbReference type="GO" id="GO:0019867">
    <property type="term" value="C:outer membrane"/>
    <property type="evidence" value="ECO:0007669"/>
    <property type="project" value="InterPro"/>
</dbReference>
<sequence>MPLKSQLISCCVIFLLFAKSAFAQEGYWLGWEEKDQEEIYWEIFEADEQRNTKIDSLIAGLKTQGYLGADWEEEYDRNDSLKISFYYGPKVEYLSLRNQNVPVDFLKGTGINQISLEDYNELVKKILGEMENNGFPFSSLRLDSLVLEENRLEGSLHLDRGPEILWDSVRIASSSKTNPNYLQRLSGLEVDQPFSQEQLDRSAIRMSRLPYFELQAAPQVSFRLQKAQPNFLLRDRNANVIDGIIGLLPNENDPGKVLITGQLDLQLYHLGGRGRDVVLKWQRFNELTQSLDLGFKESFVFNSGIDLRGEFSLLKQDTTFIKRHVGLDVGFRANQNVYVRFFTKRQASDLLASSGFGDLTELPDFADLRWNEYGIGIEADLLDQPVFPRRGFLVDFQFSAGNKRLLQNTALPEDLYTGLTLNTPQYALQLEMEKHIYFKPYWGAFLRSASGWIQNQNLFLNDLFRAGGLRSIRGFNENYFFASAYSYLNLEQRLFFDRESYLLIFADAGILENPYFAEKIDKPFAVGAGLNLDTGTGLFRFIYAVGKSAEQPFSLSFSKIHFGYLARF</sequence>
<evidence type="ECO:0000256" key="2">
    <source>
        <dbReference type="ARBA" id="ARBA00023136"/>
    </source>
</evidence>
<feature type="chain" id="PRO_5011698850" evidence="3">
    <location>
        <begin position="24"/>
        <end position="568"/>
    </location>
</feature>
<dbReference type="OrthoDB" id="9811416at2"/>
<reference evidence="6" key="1">
    <citation type="submission" date="2016-10" db="EMBL/GenBank/DDBJ databases">
        <authorList>
            <person name="Varghese N."/>
            <person name="Submissions S."/>
        </authorList>
    </citation>
    <scope>NUCLEOTIDE SEQUENCE [LARGE SCALE GENOMIC DNA]</scope>
    <source>
        <strain evidence="6">DSM 19315</strain>
    </source>
</reference>
<evidence type="ECO:0000259" key="4">
    <source>
        <dbReference type="Pfam" id="PF01103"/>
    </source>
</evidence>
<accession>A0A1I2W0I3</accession>
<keyword evidence="3" id="KW-0732">Signal</keyword>
<evidence type="ECO:0000256" key="1">
    <source>
        <dbReference type="ARBA" id="ARBA00004370"/>
    </source>
</evidence>
<dbReference type="InterPro" id="IPR000184">
    <property type="entry name" value="Bac_surfAg_D15"/>
</dbReference>
<dbReference type="Pfam" id="PF01103">
    <property type="entry name" value="Omp85"/>
    <property type="match status" value="1"/>
</dbReference>